<dbReference type="STRING" id="671987.R0JZG6"/>
<dbReference type="PROSITE" id="PS00170">
    <property type="entry name" value="CSA_PPIASE_1"/>
    <property type="match status" value="1"/>
</dbReference>
<comment type="similarity">
    <text evidence="4">Belongs to the cyclophilin-type PPIase family.</text>
</comment>
<keyword evidence="8" id="KW-1185">Reference proteome</keyword>
<dbReference type="Pfam" id="PF00160">
    <property type="entry name" value="Pro_isomerase"/>
    <property type="match status" value="1"/>
</dbReference>
<keyword evidence="2 4" id="KW-0697">Rotamase</keyword>
<protein>
    <recommendedName>
        <fullName evidence="4">Peptidyl-prolyl cis-trans isomerase</fullName>
        <shortName evidence="4">PPIase</shortName>
        <ecNumber evidence="4">5.2.1.8</ecNumber>
    </recommendedName>
</protein>
<gene>
    <name evidence="7" type="ORF">SETTUDRAFT_47622</name>
</gene>
<dbReference type="AlphaFoldDB" id="R0JZG6"/>
<dbReference type="GO" id="GO:0006457">
    <property type="term" value="P:protein folding"/>
    <property type="evidence" value="ECO:0007669"/>
    <property type="project" value="InterPro"/>
</dbReference>
<proteinExistence type="inferred from homology"/>
<evidence type="ECO:0000256" key="5">
    <source>
        <dbReference type="SAM" id="MobiDB-lite"/>
    </source>
</evidence>
<comment type="catalytic activity">
    <reaction evidence="1 4">
        <text>[protein]-peptidylproline (omega=180) = [protein]-peptidylproline (omega=0)</text>
        <dbReference type="Rhea" id="RHEA:16237"/>
        <dbReference type="Rhea" id="RHEA-COMP:10747"/>
        <dbReference type="Rhea" id="RHEA-COMP:10748"/>
        <dbReference type="ChEBI" id="CHEBI:83833"/>
        <dbReference type="ChEBI" id="CHEBI:83834"/>
        <dbReference type="EC" id="5.2.1.8"/>
    </reaction>
</comment>
<dbReference type="OrthoDB" id="193499at2759"/>
<feature type="domain" description="PPIase cyclophilin-type" evidence="6">
    <location>
        <begin position="54"/>
        <end position="213"/>
    </location>
</feature>
<dbReference type="GeneID" id="19405143"/>
<accession>R0JZG6</accession>
<keyword evidence="3 4" id="KW-0413">Isomerase</keyword>
<dbReference type="HOGENOM" id="CLU_012062_4_3_1"/>
<dbReference type="InterPro" id="IPR029000">
    <property type="entry name" value="Cyclophilin-like_dom_sf"/>
</dbReference>
<reference evidence="7 8" key="2">
    <citation type="journal article" date="2013" name="PLoS Genet.">
        <title>Comparative genome structure, secondary metabolite, and effector coding capacity across Cochliobolus pathogens.</title>
        <authorList>
            <person name="Condon B.J."/>
            <person name="Leng Y."/>
            <person name="Wu D."/>
            <person name="Bushley K.E."/>
            <person name="Ohm R.A."/>
            <person name="Otillar R."/>
            <person name="Martin J."/>
            <person name="Schackwitz W."/>
            <person name="Grimwood J."/>
            <person name="MohdZainudin N."/>
            <person name="Xue C."/>
            <person name="Wang R."/>
            <person name="Manning V.A."/>
            <person name="Dhillon B."/>
            <person name="Tu Z.J."/>
            <person name="Steffenson B.J."/>
            <person name="Salamov A."/>
            <person name="Sun H."/>
            <person name="Lowry S."/>
            <person name="LaButti K."/>
            <person name="Han J."/>
            <person name="Copeland A."/>
            <person name="Lindquist E."/>
            <person name="Barry K."/>
            <person name="Schmutz J."/>
            <person name="Baker S.E."/>
            <person name="Ciuffetti L.M."/>
            <person name="Grigoriev I.V."/>
            <person name="Zhong S."/>
            <person name="Turgeon B.G."/>
        </authorList>
    </citation>
    <scope>NUCLEOTIDE SEQUENCE [LARGE SCALE GENOMIC DNA]</scope>
    <source>
        <strain evidence="8">28A</strain>
    </source>
</reference>
<dbReference type="EMBL" id="KB908604">
    <property type="protein sequence ID" value="EOA86278.1"/>
    <property type="molecule type" value="Genomic_DNA"/>
</dbReference>
<evidence type="ECO:0000313" key="7">
    <source>
        <dbReference type="EMBL" id="EOA86278.1"/>
    </source>
</evidence>
<dbReference type="EC" id="5.2.1.8" evidence="4"/>
<dbReference type="PRINTS" id="PR00153">
    <property type="entry name" value="CSAPPISMRASE"/>
</dbReference>
<reference evidence="7 8" key="1">
    <citation type="journal article" date="2012" name="PLoS Pathog.">
        <title>Diverse lifestyles and strategies of plant pathogenesis encoded in the genomes of eighteen Dothideomycetes fungi.</title>
        <authorList>
            <person name="Ohm R.A."/>
            <person name="Feau N."/>
            <person name="Henrissat B."/>
            <person name="Schoch C.L."/>
            <person name="Horwitz B.A."/>
            <person name="Barry K.W."/>
            <person name="Condon B.J."/>
            <person name="Copeland A.C."/>
            <person name="Dhillon B."/>
            <person name="Glaser F."/>
            <person name="Hesse C.N."/>
            <person name="Kosti I."/>
            <person name="LaButti K."/>
            <person name="Lindquist E.A."/>
            <person name="Lucas S."/>
            <person name="Salamov A.A."/>
            <person name="Bradshaw R.E."/>
            <person name="Ciuffetti L."/>
            <person name="Hamelin R.C."/>
            <person name="Kema G.H.J."/>
            <person name="Lawrence C."/>
            <person name="Scott J.A."/>
            <person name="Spatafora J.W."/>
            <person name="Turgeon B.G."/>
            <person name="de Wit P.J.G.M."/>
            <person name="Zhong S."/>
            <person name="Goodwin S.B."/>
            <person name="Grigoriev I.V."/>
        </authorList>
    </citation>
    <scope>NUCLEOTIDE SEQUENCE [LARGE SCALE GENOMIC DNA]</scope>
    <source>
        <strain evidence="8">28A</strain>
    </source>
</reference>
<dbReference type="Gene3D" id="2.40.100.10">
    <property type="entry name" value="Cyclophilin-like"/>
    <property type="match status" value="1"/>
</dbReference>
<dbReference type="eggNOG" id="KOG0879">
    <property type="taxonomic scope" value="Eukaryota"/>
</dbReference>
<feature type="region of interest" description="Disordered" evidence="5">
    <location>
        <begin position="1"/>
        <end position="47"/>
    </location>
</feature>
<organism evidence="7 8">
    <name type="scientific">Exserohilum turcicum (strain 28A)</name>
    <name type="common">Northern leaf blight fungus</name>
    <name type="synonym">Setosphaeria turcica</name>
    <dbReference type="NCBI Taxonomy" id="671987"/>
    <lineage>
        <taxon>Eukaryota</taxon>
        <taxon>Fungi</taxon>
        <taxon>Dikarya</taxon>
        <taxon>Ascomycota</taxon>
        <taxon>Pezizomycotina</taxon>
        <taxon>Dothideomycetes</taxon>
        <taxon>Pleosporomycetidae</taxon>
        <taxon>Pleosporales</taxon>
        <taxon>Pleosporineae</taxon>
        <taxon>Pleosporaceae</taxon>
        <taxon>Exserohilum</taxon>
    </lineage>
</organism>
<evidence type="ECO:0000256" key="3">
    <source>
        <dbReference type="ARBA" id="ARBA00023235"/>
    </source>
</evidence>
<name>R0JZG6_EXST2</name>
<feature type="compositionally biased region" description="Basic and acidic residues" evidence="5">
    <location>
        <begin position="1"/>
        <end position="11"/>
    </location>
</feature>
<dbReference type="InterPro" id="IPR020892">
    <property type="entry name" value="Cyclophilin-type_PPIase_CS"/>
</dbReference>
<dbReference type="GO" id="GO:0016018">
    <property type="term" value="F:cyclosporin A binding"/>
    <property type="evidence" value="ECO:0007669"/>
    <property type="project" value="TreeGrafter"/>
</dbReference>
<dbReference type="PANTHER" id="PTHR11071">
    <property type="entry name" value="PEPTIDYL-PROLYL CIS-TRANS ISOMERASE"/>
    <property type="match status" value="1"/>
</dbReference>
<dbReference type="InterPro" id="IPR002130">
    <property type="entry name" value="Cyclophilin-type_PPIase_dom"/>
</dbReference>
<dbReference type="Proteomes" id="UP000016935">
    <property type="component" value="Unassembled WGS sequence"/>
</dbReference>
<evidence type="ECO:0000256" key="1">
    <source>
        <dbReference type="ARBA" id="ARBA00000971"/>
    </source>
</evidence>
<dbReference type="GO" id="GO:0003755">
    <property type="term" value="F:peptidyl-prolyl cis-trans isomerase activity"/>
    <property type="evidence" value="ECO:0007669"/>
    <property type="project" value="UniProtKB-UniRule"/>
</dbReference>
<dbReference type="RefSeq" id="XP_008026130.1">
    <property type="nucleotide sequence ID" value="XM_008027939.1"/>
</dbReference>
<dbReference type="FunFam" id="2.40.100.10:FF:000001">
    <property type="entry name" value="Peptidyl-prolyl cis-trans isomerase"/>
    <property type="match status" value="1"/>
</dbReference>
<dbReference type="PROSITE" id="PS50072">
    <property type="entry name" value="CSA_PPIASE_2"/>
    <property type="match status" value="1"/>
</dbReference>
<dbReference type="GO" id="GO:0005737">
    <property type="term" value="C:cytoplasm"/>
    <property type="evidence" value="ECO:0007669"/>
    <property type="project" value="TreeGrafter"/>
</dbReference>
<evidence type="ECO:0000259" key="6">
    <source>
        <dbReference type="PROSITE" id="PS50072"/>
    </source>
</evidence>
<evidence type="ECO:0000256" key="2">
    <source>
        <dbReference type="ARBA" id="ARBA00023110"/>
    </source>
</evidence>
<feature type="compositionally biased region" description="Polar residues" evidence="5">
    <location>
        <begin position="25"/>
        <end position="39"/>
    </location>
</feature>
<dbReference type="PANTHER" id="PTHR11071:SF561">
    <property type="entry name" value="PEPTIDYL-PROLYL CIS-TRANS ISOMERASE D-RELATED"/>
    <property type="match status" value="1"/>
</dbReference>
<comment type="function">
    <text evidence="4">PPIases accelerate the folding of proteins. It catalyzes the cis-trans isomerization of proline imidic peptide bonds in oligopeptides.</text>
</comment>
<evidence type="ECO:0000256" key="4">
    <source>
        <dbReference type="RuleBase" id="RU363019"/>
    </source>
</evidence>
<dbReference type="GO" id="GO:0005634">
    <property type="term" value="C:nucleus"/>
    <property type="evidence" value="ECO:0007669"/>
    <property type="project" value="EnsemblFungi"/>
</dbReference>
<evidence type="ECO:0000313" key="8">
    <source>
        <dbReference type="Proteomes" id="UP000016935"/>
    </source>
</evidence>
<dbReference type="SUPFAM" id="SSF50891">
    <property type="entry name" value="Cyclophilin-like"/>
    <property type="match status" value="1"/>
</dbReference>
<sequence>MGCGGSKEKNTGDSTPMARPADSHTWAQQDESGNLTEKGQTVEARRSPDNPVVYFDISIGGQPVGRVHMELFLDVVPATTENFRQFCTGESKCGKYAGSTFHRVIPNFMIQGGDFVNGDGTGSASIFGGDSFDDENFHIKHTHPGLLSMANSGPNTNGSQFFILTTATPHLDGKHVVFGEVLEGMDVIRMIESTKTGPGDKPLKDVVIARAGQLAGAKPLES</sequence>